<evidence type="ECO:0000313" key="3">
    <source>
        <dbReference type="Proteomes" id="UP000774935"/>
    </source>
</evidence>
<dbReference type="Proteomes" id="UP000774935">
    <property type="component" value="Unassembled WGS sequence"/>
</dbReference>
<proteinExistence type="predicted"/>
<dbReference type="Pfam" id="PF20094">
    <property type="entry name" value="GWxTD_dom"/>
    <property type="match status" value="1"/>
</dbReference>
<dbReference type="EMBL" id="JAHWXQ010000001">
    <property type="protein sequence ID" value="MBW3363933.1"/>
    <property type="molecule type" value="Genomic_DNA"/>
</dbReference>
<protein>
    <submittedName>
        <fullName evidence="2">GWxTD domain-containing protein</fullName>
    </submittedName>
</protein>
<feature type="domain" description="GWxTD" evidence="1">
    <location>
        <begin position="193"/>
        <end position="361"/>
    </location>
</feature>
<evidence type="ECO:0000259" key="1">
    <source>
        <dbReference type="Pfam" id="PF20094"/>
    </source>
</evidence>
<gene>
    <name evidence="2" type="ORF">KYK27_02680</name>
</gene>
<evidence type="ECO:0000313" key="2">
    <source>
        <dbReference type="EMBL" id="MBW3363933.1"/>
    </source>
</evidence>
<dbReference type="NCBIfam" id="TIGR04514">
    <property type="entry name" value="GWxTD_dom"/>
    <property type="match status" value="1"/>
</dbReference>
<sequence>MQYTWRATPDSVHFYLSFYDVSRLMELHRTASRLTYLVRGENSEVLLKDTVQVAEQAGAGNKEGVWMDITVPKAIVESPNILHFKLWQRFAGEASVHSDFKIDLQPGMLGKTALLVNAGTGKPLIQSYITTSDSLVLENPDTTATMQVFYFSTEFSPALPPMSQRPELQPKTIQPLDSLTIAPQDTITFEKEGLYLLWAGTPYAKGLLVEPWSYPMVTMAKEMLQPLIYLTTSVEREKLFKASDPKKAVDDFWLSVAGEKQLARELIRTYYGRVEHANKLYTSHKPGWTTDRGMIYMIYGPPSDISRVANTETWIYRESDMQPYTKFVFTKKQNNFTENHYELIRRREYEESWYSAVAKWRAGITDM</sequence>
<reference evidence="2 3" key="1">
    <citation type="submission" date="2021-07" db="EMBL/GenBank/DDBJ databases">
        <authorList>
            <person name="Kim M.K."/>
        </authorList>
    </citation>
    <scope>NUCLEOTIDE SEQUENCE [LARGE SCALE GENOMIC DNA]</scope>
    <source>
        <strain evidence="2 3">HLY7-15</strain>
    </source>
</reference>
<keyword evidence="3" id="KW-1185">Reference proteome</keyword>
<name>A0ABS6X8U9_9BACT</name>
<comment type="caution">
    <text evidence="2">The sequence shown here is derived from an EMBL/GenBank/DDBJ whole genome shotgun (WGS) entry which is preliminary data.</text>
</comment>
<dbReference type="InterPro" id="IPR030959">
    <property type="entry name" value="GWxTD_dom"/>
</dbReference>
<accession>A0ABS6X8U9</accession>
<organism evidence="2 3">
    <name type="scientific">Pontibacter populi</name>
    <dbReference type="NCBI Taxonomy" id="890055"/>
    <lineage>
        <taxon>Bacteria</taxon>
        <taxon>Pseudomonadati</taxon>
        <taxon>Bacteroidota</taxon>
        <taxon>Cytophagia</taxon>
        <taxon>Cytophagales</taxon>
        <taxon>Hymenobacteraceae</taxon>
        <taxon>Pontibacter</taxon>
    </lineage>
</organism>